<keyword evidence="5" id="KW-1185">Reference proteome</keyword>
<dbReference type="Pfam" id="PF01980">
    <property type="entry name" value="TrmO_N"/>
    <property type="match status" value="1"/>
</dbReference>
<dbReference type="InterPro" id="IPR036414">
    <property type="entry name" value="YaeB_N_sf"/>
</dbReference>
<sequence>MQLTIEPIGIVHSPYKQKFGIPRQPGLVTHASGVIEILGKYNRPEAFEGIEQYSHLWLEFYFHQTADKEWKPSVRPPRLGGNKKIGCFATRSNFRPNNIGLSVVQFKGLEIKQGQVKLHIAAHDLLDQTPILDIKPYIPYSDALPQANAGIFEQAPETTLSVELSSTVESKLVHLENRYPNLTEFIYQVLAQDPRPAYMKAKANRDDFSIQLYDLDIKWRVQDKQILVTDIISV</sequence>
<dbReference type="CDD" id="cd09281">
    <property type="entry name" value="UPF0066"/>
    <property type="match status" value="1"/>
</dbReference>
<dbReference type="Proteomes" id="UP001161389">
    <property type="component" value="Unassembled WGS sequence"/>
</dbReference>
<name>A0AA37S5S2_9GAMM</name>
<dbReference type="NCBIfam" id="TIGR00104">
    <property type="entry name" value="tRNA_TsaA"/>
    <property type="match status" value="1"/>
</dbReference>
<gene>
    <name evidence="4" type="ORF">GCM10007876_02440</name>
</gene>
<proteinExistence type="inferred from homology"/>
<dbReference type="SUPFAM" id="SSF118196">
    <property type="entry name" value="YaeB-like"/>
    <property type="match status" value="1"/>
</dbReference>
<accession>A0AA37S5S2</accession>
<dbReference type="EMBL" id="BSNM01000002">
    <property type="protein sequence ID" value="GLQ29766.1"/>
    <property type="molecule type" value="Genomic_DNA"/>
</dbReference>
<keyword evidence="1" id="KW-0949">S-adenosyl-L-methionine</keyword>
<dbReference type="Gene3D" id="3.30.2310.10">
    <property type="entry name" value="YaeB-like"/>
    <property type="match status" value="1"/>
</dbReference>
<dbReference type="PANTHER" id="PTHR12818">
    <property type="entry name" value="TRNA (ADENINE(37)-N6)-METHYLTRANSFERASE"/>
    <property type="match status" value="1"/>
</dbReference>
<dbReference type="InterPro" id="IPR023370">
    <property type="entry name" value="TrmO-like_N"/>
</dbReference>
<dbReference type="InterPro" id="IPR036413">
    <property type="entry name" value="YaeB-like_sf"/>
</dbReference>
<reference evidence="4" key="2">
    <citation type="submission" date="2023-01" db="EMBL/GenBank/DDBJ databases">
        <title>Draft genome sequence of Litoribrevibacter albus strain NBRC 110071.</title>
        <authorList>
            <person name="Sun Q."/>
            <person name="Mori K."/>
        </authorList>
    </citation>
    <scope>NUCLEOTIDE SEQUENCE</scope>
    <source>
        <strain evidence="4">NBRC 110071</strain>
    </source>
</reference>
<organism evidence="4 5">
    <name type="scientific">Litoribrevibacter albus</name>
    <dbReference type="NCBI Taxonomy" id="1473156"/>
    <lineage>
        <taxon>Bacteria</taxon>
        <taxon>Pseudomonadati</taxon>
        <taxon>Pseudomonadota</taxon>
        <taxon>Gammaproteobacteria</taxon>
        <taxon>Oceanospirillales</taxon>
        <taxon>Oceanospirillaceae</taxon>
        <taxon>Litoribrevibacter</taxon>
    </lineage>
</organism>
<dbReference type="GO" id="GO:0089715">
    <property type="term" value="F:tRNA (L-threonylcarbamoyladenosine(37)-C2) methyltransferase activity"/>
    <property type="evidence" value="ECO:0007669"/>
    <property type="project" value="TreeGrafter"/>
</dbReference>
<evidence type="ECO:0000256" key="1">
    <source>
        <dbReference type="ARBA" id="ARBA00022691"/>
    </source>
</evidence>
<evidence type="ECO:0000259" key="3">
    <source>
        <dbReference type="PROSITE" id="PS51668"/>
    </source>
</evidence>
<evidence type="ECO:0000313" key="5">
    <source>
        <dbReference type="Proteomes" id="UP001161389"/>
    </source>
</evidence>
<protein>
    <submittedName>
        <fullName evidence="4">tRNA (N6-threonylcarbamoyladenosine(37)-N6)-methyltransferase TrmO</fullName>
    </submittedName>
</protein>
<evidence type="ECO:0000313" key="4">
    <source>
        <dbReference type="EMBL" id="GLQ29766.1"/>
    </source>
</evidence>
<reference evidence="4" key="1">
    <citation type="journal article" date="2014" name="Int. J. Syst. Evol. Microbiol.">
        <title>Complete genome sequence of Corynebacterium casei LMG S-19264T (=DSM 44701T), isolated from a smear-ripened cheese.</title>
        <authorList>
            <consortium name="US DOE Joint Genome Institute (JGI-PGF)"/>
            <person name="Walter F."/>
            <person name="Albersmeier A."/>
            <person name="Kalinowski J."/>
            <person name="Ruckert C."/>
        </authorList>
    </citation>
    <scope>NUCLEOTIDE SEQUENCE</scope>
    <source>
        <strain evidence="4">NBRC 110071</strain>
    </source>
</reference>
<comment type="caution">
    <text evidence="4">The sequence shown here is derived from an EMBL/GenBank/DDBJ whole genome shotgun (WGS) entry which is preliminary data.</text>
</comment>
<dbReference type="InterPro" id="IPR041369">
    <property type="entry name" value="TrmO_C"/>
</dbReference>
<feature type="domain" description="TsaA-like" evidence="3">
    <location>
        <begin position="5"/>
        <end position="146"/>
    </location>
</feature>
<dbReference type="AlphaFoldDB" id="A0AA37S5S2"/>
<dbReference type="PANTHER" id="PTHR12818:SF0">
    <property type="entry name" value="TRNA (ADENINE(37)-N6)-METHYLTRANSFERASE"/>
    <property type="match status" value="1"/>
</dbReference>
<dbReference type="RefSeq" id="WP_284377801.1">
    <property type="nucleotide sequence ID" value="NZ_BSNM01000002.1"/>
</dbReference>
<evidence type="ECO:0000256" key="2">
    <source>
        <dbReference type="ARBA" id="ARBA00033753"/>
    </source>
</evidence>
<dbReference type="Gene3D" id="2.40.30.70">
    <property type="entry name" value="YaeB-like"/>
    <property type="match status" value="1"/>
</dbReference>
<dbReference type="PROSITE" id="PS51668">
    <property type="entry name" value="TSAA_2"/>
    <property type="match status" value="1"/>
</dbReference>
<comment type="similarity">
    <text evidence="2">Belongs to the tRNA methyltransferase O family.</text>
</comment>
<dbReference type="InterPro" id="IPR040372">
    <property type="entry name" value="YaeB-like"/>
</dbReference>
<dbReference type="Pfam" id="PF18389">
    <property type="entry name" value="TrmO_C"/>
    <property type="match status" value="1"/>
</dbReference>